<evidence type="ECO:0000313" key="3">
    <source>
        <dbReference type="Proteomes" id="UP000607311"/>
    </source>
</evidence>
<evidence type="ECO:0000313" key="2">
    <source>
        <dbReference type="EMBL" id="GIJ35056.1"/>
    </source>
</evidence>
<gene>
    <name evidence="2" type="ORF">Vse01_42040</name>
</gene>
<comment type="caution">
    <text evidence="2">The sequence shown here is derived from an EMBL/GenBank/DDBJ whole genome shotgun (WGS) entry which is preliminary data.</text>
</comment>
<sequence>MMAGGRKRIDHEADAAVKPGGGKGLRDFHALQVGADWVQVGEVVTAPEVLTDAAQSRGP</sequence>
<name>A0A9W5UU19_9ACTN</name>
<feature type="region of interest" description="Disordered" evidence="1">
    <location>
        <begin position="1"/>
        <end position="22"/>
    </location>
</feature>
<organism evidence="2 3">
    <name type="scientific">Micromonospora sediminimaris</name>
    <dbReference type="NCBI Taxonomy" id="547162"/>
    <lineage>
        <taxon>Bacteria</taxon>
        <taxon>Bacillati</taxon>
        <taxon>Actinomycetota</taxon>
        <taxon>Actinomycetes</taxon>
        <taxon>Micromonosporales</taxon>
        <taxon>Micromonosporaceae</taxon>
        <taxon>Micromonospora</taxon>
    </lineage>
</organism>
<dbReference type="EMBL" id="BOPD01000026">
    <property type="protein sequence ID" value="GIJ35056.1"/>
    <property type="molecule type" value="Genomic_DNA"/>
</dbReference>
<reference evidence="2" key="1">
    <citation type="submission" date="2021-01" db="EMBL/GenBank/DDBJ databases">
        <title>Whole genome shotgun sequence of Verrucosispora sediminis NBRC 107745.</title>
        <authorList>
            <person name="Komaki H."/>
            <person name="Tamura T."/>
        </authorList>
    </citation>
    <scope>NUCLEOTIDE SEQUENCE</scope>
    <source>
        <strain evidence="2">NBRC 107745</strain>
    </source>
</reference>
<evidence type="ECO:0000256" key="1">
    <source>
        <dbReference type="SAM" id="MobiDB-lite"/>
    </source>
</evidence>
<proteinExistence type="predicted"/>
<accession>A0A9W5UU19</accession>
<keyword evidence="3" id="KW-1185">Reference proteome</keyword>
<dbReference type="AlphaFoldDB" id="A0A9W5UU19"/>
<protein>
    <submittedName>
        <fullName evidence="2">Uncharacterized protein</fullName>
    </submittedName>
</protein>
<dbReference type="Proteomes" id="UP000607311">
    <property type="component" value="Unassembled WGS sequence"/>
</dbReference>